<feature type="domain" description="DUF627" evidence="2">
    <location>
        <begin position="45"/>
        <end position="123"/>
    </location>
</feature>
<feature type="region of interest" description="Disordered" evidence="1">
    <location>
        <begin position="1"/>
        <end position="22"/>
    </location>
</feature>
<dbReference type="EMBL" id="JAMYWD010000793">
    <property type="protein sequence ID" value="KAJ4947956.1"/>
    <property type="molecule type" value="Genomic_DNA"/>
</dbReference>
<proteinExistence type="predicted"/>
<comment type="caution">
    <text evidence="3">The sequence shown here is derived from an EMBL/GenBank/DDBJ whole genome shotgun (WGS) entry which is preliminary data.</text>
</comment>
<sequence>MGHKKRNPASSSKLSAATPEVPSDGVAVADGCLGLVEEDRSHNIALNALRRRNHFKALRLLKESCQSHEGSALIHRIQGTICVKVASLIEDPNAKQRYFKNAVESARLAVVHSPNSIKFSHFYTSSPPQGTTVLSPSVSYFHGLDFINK</sequence>
<dbReference type="Pfam" id="PF04781">
    <property type="entry name" value="DUF627"/>
    <property type="match status" value="1"/>
</dbReference>
<evidence type="ECO:0000256" key="1">
    <source>
        <dbReference type="SAM" id="MobiDB-lite"/>
    </source>
</evidence>
<reference evidence="3" key="1">
    <citation type="journal article" date="2023" name="Plant J.">
        <title>The genome of the king protea, Protea cynaroides.</title>
        <authorList>
            <person name="Chang J."/>
            <person name="Duong T.A."/>
            <person name="Schoeman C."/>
            <person name="Ma X."/>
            <person name="Roodt D."/>
            <person name="Barker N."/>
            <person name="Li Z."/>
            <person name="Van de Peer Y."/>
            <person name="Mizrachi E."/>
        </authorList>
    </citation>
    <scope>NUCLEOTIDE SEQUENCE</scope>
    <source>
        <tissue evidence="3">Young leaves</tissue>
    </source>
</reference>
<evidence type="ECO:0000313" key="4">
    <source>
        <dbReference type="Proteomes" id="UP001141806"/>
    </source>
</evidence>
<accession>A0A9Q0GLI7</accession>
<keyword evidence="4" id="KW-1185">Reference proteome</keyword>
<organism evidence="3 4">
    <name type="scientific">Protea cynaroides</name>
    <dbReference type="NCBI Taxonomy" id="273540"/>
    <lineage>
        <taxon>Eukaryota</taxon>
        <taxon>Viridiplantae</taxon>
        <taxon>Streptophyta</taxon>
        <taxon>Embryophyta</taxon>
        <taxon>Tracheophyta</taxon>
        <taxon>Spermatophyta</taxon>
        <taxon>Magnoliopsida</taxon>
        <taxon>Proteales</taxon>
        <taxon>Proteaceae</taxon>
        <taxon>Protea</taxon>
    </lineage>
</organism>
<dbReference type="AlphaFoldDB" id="A0A9Q0GLI7"/>
<dbReference type="PANTHER" id="PTHR34465:SF4">
    <property type="entry name" value="CARBOXYL-TERMINAL HYDROLASE-LIKE PROTEIN, PUTATIVE (DUF627 AND DUF629)-RELATED"/>
    <property type="match status" value="1"/>
</dbReference>
<name>A0A9Q0GLI7_9MAGN</name>
<evidence type="ECO:0000313" key="3">
    <source>
        <dbReference type="EMBL" id="KAJ4947956.1"/>
    </source>
</evidence>
<dbReference type="OrthoDB" id="2020900at2759"/>
<evidence type="ECO:0000259" key="2">
    <source>
        <dbReference type="Pfam" id="PF04781"/>
    </source>
</evidence>
<dbReference type="InterPro" id="IPR006866">
    <property type="entry name" value="DUF627_N"/>
</dbReference>
<dbReference type="Proteomes" id="UP001141806">
    <property type="component" value="Unassembled WGS sequence"/>
</dbReference>
<protein>
    <recommendedName>
        <fullName evidence="2">DUF627 domain-containing protein</fullName>
    </recommendedName>
</protein>
<dbReference type="PANTHER" id="PTHR34465">
    <property type="entry name" value="CARBOXYL-TERMINAL HYDROLASE-LIKE PROTEIN, PUTATIVE (DUF627 AND DUF629)-RELATED"/>
    <property type="match status" value="1"/>
</dbReference>
<gene>
    <name evidence="3" type="ORF">NE237_005554</name>
</gene>